<keyword evidence="1" id="KW-0723">Serine/threonine-protein kinase</keyword>
<proteinExistence type="predicted"/>
<evidence type="ECO:0000313" key="4">
    <source>
        <dbReference type="EMBL" id="MFC5493164.1"/>
    </source>
</evidence>
<dbReference type="PANTHER" id="PTHR35526:SF3">
    <property type="entry name" value="ANTI-SIGMA-F FACTOR RSBW"/>
    <property type="match status" value="1"/>
</dbReference>
<gene>
    <name evidence="4" type="ORF">ACFPKY_08630</name>
</gene>
<sequence>MTTHRIRRETLVDRDLVERPNPDAATHDARTDVRTDARGSRPVTRRVETTLRLEAEPQSARTARHAVRDLCANVPPPPISEDRADVAALLTTELVANAVIHSGKAAVLDAVVADRTLRVAVSDTSDDQPAPRSGAQRAADAMTGSRDEGESGRGLFLVDELADRWGWHPHRDGAPGKTVWFELDVA</sequence>
<feature type="region of interest" description="Disordered" evidence="2">
    <location>
        <begin position="18"/>
        <end position="45"/>
    </location>
</feature>
<keyword evidence="5" id="KW-1185">Reference proteome</keyword>
<dbReference type="InterPro" id="IPR036890">
    <property type="entry name" value="HATPase_C_sf"/>
</dbReference>
<evidence type="ECO:0000256" key="2">
    <source>
        <dbReference type="SAM" id="MobiDB-lite"/>
    </source>
</evidence>
<evidence type="ECO:0000313" key="5">
    <source>
        <dbReference type="Proteomes" id="UP001595956"/>
    </source>
</evidence>
<dbReference type="PANTHER" id="PTHR35526">
    <property type="entry name" value="ANTI-SIGMA-F FACTOR RSBW-RELATED"/>
    <property type="match status" value="1"/>
</dbReference>
<dbReference type="SUPFAM" id="SSF55874">
    <property type="entry name" value="ATPase domain of HSP90 chaperone/DNA topoisomerase II/histidine kinase"/>
    <property type="match status" value="1"/>
</dbReference>
<dbReference type="EMBL" id="JBHSMD010000002">
    <property type="protein sequence ID" value="MFC5493164.1"/>
    <property type="molecule type" value="Genomic_DNA"/>
</dbReference>
<dbReference type="Proteomes" id="UP001595956">
    <property type="component" value="Unassembled WGS sequence"/>
</dbReference>
<dbReference type="Gene3D" id="3.30.565.10">
    <property type="entry name" value="Histidine kinase-like ATPase, C-terminal domain"/>
    <property type="match status" value="1"/>
</dbReference>
<keyword evidence="1" id="KW-0418">Kinase</keyword>
<dbReference type="RefSeq" id="WP_345172691.1">
    <property type="nucleotide sequence ID" value="NZ_BAABFQ010000003.1"/>
</dbReference>
<dbReference type="InterPro" id="IPR003594">
    <property type="entry name" value="HATPase_dom"/>
</dbReference>
<dbReference type="Pfam" id="PF13581">
    <property type="entry name" value="HATPase_c_2"/>
    <property type="match status" value="1"/>
</dbReference>
<evidence type="ECO:0000259" key="3">
    <source>
        <dbReference type="Pfam" id="PF13581"/>
    </source>
</evidence>
<keyword evidence="1" id="KW-0808">Transferase</keyword>
<reference evidence="5" key="1">
    <citation type="journal article" date="2019" name="Int. J. Syst. Evol. Microbiol.">
        <title>The Global Catalogue of Microorganisms (GCM) 10K type strain sequencing project: providing services to taxonomists for standard genome sequencing and annotation.</title>
        <authorList>
            <consortium name="The Broad Institute Genomics Platform"/>
            <consortium name="The Broad Institute Genome Sequencing Center for Infectious Disease"/>
            <person name="Wu L."/>
            <person name="Ma J."/>
        </authorList>
    </citation>
    <scope>NUCLEOTIDE SEQUENCE [LARGE SCALE GENOMIC DNA]</scope>
    <source>
        <strain evidence="5">KACC 13778</strain>
    </source>
</reference>
<organism evidence="4 5">
    <name type="scientific">Nocardioides caricicola</name>
    <dbReference type="NCBI Taxonomy" id="634770"/>
    <lineage>
        <taxon>Bacteria</taxon>
        <taxon>Bacillati</taxon>
        <taxon>Actinomycetota</taxon>
        <taxon>Actinomycetes</taxon>
        <taxon>Propionibacteriales</taxon>
        <taxon>Nocardioidaceae</taxon>
        <taxon>Nocardioides</taxon>
    </lineage>
</organism>
<comment type="caution">
    <text evidence="4">The sequence shown here is derived from an EMBL/GenBank/DDBJ whole genome shotgun (WGS) entry which is preliminary data.</text>
</comment>
<keyword evidence="4" id="KW-0547">Nucleotide-binding</keyword>
<dbReference type="GO" id="GO:0005524">
    <property type="term" value="F:ATP binding"/>
    <property type="evidence" value="ECO:0007669"/>
    <property type="project" value="UniProtKB-KW"/>
</dbReference>
<name>A0ABW0N209_9ACTN</name>
<feature type="domain" description="Histidine kinase/HSP90-like ATPase" evidence="3">
    <location>
        <begin position="54"/>
        <end position="181"/>
    </location>
</feature>
<evidence type="ECO:0000256" key="1">
    <source>
        <dbReference type="ARBA" id="ARBA00022527"/>
    </source>
</evidence>
<dbReference type="InterPro" id="IPR050267">
    <property type="entry name" value="Anti-sigma-factor_SerPK"/>
</dbReference>
<keyword evidence="4" id="KW-0067">ATP-binding</keyword>
<accession>A0ABW0N209</accession>
<dbReference type="CDD" id="cd16936">
    <property type="entry name" value="HATPase_RsbW-like"/>
    <property type="match status" value="1"/>
</dbReference>
<feature type="region of interest" description="Disordered" evidence="2">
    <location>
        <begin position="122"/>
        <end position="151"/>
    </location>
</feature>
<protein>
    <submittedName>
        <fullName evidence="4">ATP-binding protein</fullName>
    </submittedName>
</protein>